<evidence type="ECO:0008006" key="2">
    <source>
        <dbReference type="Google" id="ProtNLM"/>
    </source>
</evidence>
<proteinExistence type="predicted"/>
<dbReference type="Gene3D" id="3.60.15.10">
    <property type="entry name" value="Ribonuclease Z/Hydroxyacylglutathione hydrolase-like"/>
    <property type="match status" value="1"/>
</dbReference>
<dbReference type="EMBL" id="UINC01197536">
    <property type="protein sequence ID" value="SVE15076.1"/>
    <property type="molecule type" value="Genomic_DNA"/>
</dbReference>
<reference evidence="1" key="1">
    <citation type="submission" date="2018-05" db="EMBL/GenBank/DDBJ databases">
        <authorList>
            <person name="Lanie J.A."/>
            <person name="Ng W.-L."/>
            <person name="Kazmierczak K.M."/>
            <person name="Andrzejewski T.M."/>
            <person name="Davidsen T.M."/>
            <person name="Wayne K.J."/>
            <person name="Tettelin H."/>
            <person name="Glass J.I."/>
            <person name="Rusch D."/>
            <person name="Podicherti R."/>
            <person name="Tsui H.-C.T."/>
            <person name="Winkler M.E."/>
        </authorList>
    </citation>
    <scope>NUCLEOTIDE SEQUENCE</scope>
</reference>
<evidence type="ECO:0000313" key="1">
    <source>
        <dbReference type="EMBL" id="SVE15076.1"/>
    </source>
</evidence>
<dbReference type="SUPFAM" id="SSF56281">
    <property type="entry name" value="Metallo-hydrolase/oxidoreductase"/>
    <property type="match status" value="1"/>
</dbReference>
<protein>
    <recommendedName>
        <fullName evidence="2">Metallo-beta-lactamase domain-containing protein</fullName>
    </recommendedName>
</protein>
<feature type="non-terminal residue" evidence="1">
    <location>
        <position position="127"/>
    </location>
</feature>
<organism evidence="1">
    <name type="scientific">marine metagenome</name>
    <dbReference type="NCBI Taxonomy" id="408172"/>
    <lineage>
        <taxon>unclassified sequences</taxon>
        <taxon>metagenomes</taxon>
        <taxon>ecological metagenomes</taxon>
    </lineage>
</organism>
<gene>
    <name evidence="1" type="ORF">METZ01_LOCUS467930</name>
</gene>
<dbReference type="InterPro" id="IPR036866">
    <property type="entry name" value="RibonucZ/Hydroxyglut_hydro"/>
</dbReference>
<dbReference type="AlphaFoldDB" id="A0A383B4J3"/>
<name>A0A383B4J3_9ZZZZ</name>
<accession>A0A383B4J3</accession>
<sequence length="127" mass="14092">MDERDGTLFAGDTMGIVLSGSPPHGATPPPAVDLKAWHKTLEEIRAIGPARFAATHFGFRSDVESCRIQFKKHLQVLEDRVQAWMESGDDSDIQAFGQELRDELAGFLGVDKTTKFLEMFPPSTDWA</sequence>